<dbReference type="EMBL" id="VNKQ01000006">
    <property type="protein sequence ID" value="KAG0650344.1"/>
    <property type="molecule type" value="Genomic_DNA"/>
</dbReference>
<dbReference type="SUPFAM" id="SSF53335">
    <property type="entry name" value="S-adenosyl-L-methionine-dependent methyltransferases"/>
    <property type="match status" value="1"/>
</dbReference>
<dbReference type="Gene3D" id="3.40.50.150">
    <property type="entry name" value="Vaccinia Virus protein VP39"/>
    <property type="match status" value="1"/>
</dbReference>
<proteinExistence type="predicted"/>
<dbReference type="Pfam" id="PF08242">
    <property type="entry name" value="Methyltransf_12"/>
    <property type="match status" value="1"/>
</dbReference>
<keyword evidence="2" id="KW-0808">Transferase</keyword>
<dbReference type="InterPro" id="IPR013217">
    <property type="entry name" value="Methyltransf_12"/>
</dbReference>
<dbReference type="Proteomes" id="UP000785200">
    <property type="component" value="Unassembled WGS sequence"/>
</dbReference>
<dbReference type="OrthoDB" id="66144at2759"/>
<dbReference type="GO" id="GO:0032259">
    <property type="term" value="P:methylation"/>
    <property type="evidence" value="ECO:0007669"/>
    <property type="project" value="UniProtKB-KW"/>
</dbReference>
<organism evidence="2 3">
    <name type="scientific">Hyphodiscus hymeniophilus</name>
    <dbReference type="NCBI Taxonomy" id="353542"/>
    <lineage>
        <taxon>Eukaryota</taxon>
        <taxon>Fungi</taxon>
        <taxon>Dikarya</taxon>
        <taxon>Ascomycota</taxon>
        <taxon>Pezizomycotina</taxon>
        <taxon>Leotiomycetes</taxon>
        <taxon>Helotiales</taxon>
        <taxon>Hyphodiscaceae</taxon>
        <taxon>Hyphodiscus</taxon>
    </lineage>
</organism>
<keyword evidence="2" id="KW-0489">Methyltransferase</keyword>
<comment type="caution">
    <text evidence="2">The sequence shown here is derived from an EMBL/GenBank/DDBJ whole genome shotgun (WGS) entry which is preliminary data.</text>
</comment>
<dbReference type="AlphaFoldDB" id="A0A9P6VMN0"/>
<reference evidence="2" key="1">
    <citation type="submission" date="2019-07" db="EMBL/GenBank/DDBJ databases">
        <title>Hyphodiscus hymeniophilus genome sequencing and assembly.</title>
        <authorList>
            <person name="Kramer G."/>
            <person name="Nodwell J."/>
        </authorList>
    </citation>
    <scope>NUCLEOTIDE SEQUENCE</scope>
    <source>
        <strain evidence="2">ATCC 34498</strain>
    </source>
</reference>
<sequence length="249" mass="27599">MSTSRPVQSVSNAELYNRWAKVYDTDGNILQALDDLLLPTLLTQLFTTIQTSNPNSTTNSPTLTITELGAGTGRNTVKLLSPALSPSISISHINALDLSPGMLEVARERCCKYLSAKTPSLAKDPEVAFFEFDALNPAKFLDVRTEVAGKADVVLSTLVLEHLPIDVFFKTVRGLLRETGWLVLTNMHAEMGRLSQAGFVDEETGEKIRGESYVYEVHEVLEEGNKWGFHLEGEVIERGWRKVMLGMEE</sequence>
<accession>A0A9P6VMN0</accession>
<feature type="domain" description="Methyltransferase type 12" evidence="1">
    <location>
        <begin position="67"/>
        <end position="182"/>
    </location>
</feature>
<dbReference type="PANTHER" id="PTHR43464:SF52">
    <property type="entry name" value="PUTATIVE-RELATED"/>
    <property type="match status" value="1"/>
</dbReference>
<evidence type="ECO:0000313" key="2">
    <source>
        <dbReference type="EMBL" id="KAG0650344.1"/>
    </source>
</evidence>
<protein>
    <submittedName>
        <fullName evidence="2">Methyltransferase AN0656</fullName>
    </submittedName>
</protein>
<name>A0A9P6VMN0_9HELO</name>
<keyword evidence="3" id="KW-1185">Reference proteome</keyword>
<dbReference type="CDD" id="cd02440">
    <property type="entry name" value="AdoMet_MTases"/>
    <property type="match status" value="1"/>
</dbReference>
<gene>
    <name evidence="2" type="ORF">D0Z07_2988</name>
</gene>
<evidence type="ECO:0000259" key="1">
    <source>
        <dbReference type="Pfam" id="PF08242"/>
    </source>
</evidence>
<evidence type="ECO:0000313" key="3">
    <source>
        <dbReference type="Proteomes" id="UP000785200"/>
    </source>
</evidence>
<dbReference type="GO" id="GO:0010420">
    <property type="term" value="F:polyprenyldihydroxybenzoate methyltransferase activity"/>
    <property type="evidence" value="ECO:0007669"/>
    <property type="project" value="TreeGrafter"/>
</dbReference>
<dbReference type="InterPro" id="IPR029063">
    <property type="entry name" value="SAM-dependent_MTases_sf"/>
</dbReference>
<dbReference type="PANTHER" id="PTHR43464">
    <property type="entry name" value="METHYLTRANSFERASE"/>
    <property type="match status" value="1"/>
</dbReference>